<keyword evidence="1" id="KW-0472">Membrane</keyword>
<keyword evidence="1" id="KW-1133">Transmembrane helix</keyword>
<evidence type="ECO:0000313" key="2">
    <source>
        <dbReference type="EMBL" id="MBT0958128.1"/>
    </source>
</evidence>
<keyword evidence="3" id="KW-1185">Reference proteome</keyword>
<dbReference type="EMBL" id="JADQAZ010000002">
    <property type="protein sequence ID" value="MBT0958128.1"/>
    <property type="molecule type" value="Genomic_DNA"/>
</dbReference>
<protein>
    <submittedName>
        <fullName evidence="2">Rod shape-determining protein MreD</fullName>
    </submittedName>
</protein>
<name>A0AAP2CUU0_9RHOB</name>
<feature type="transmembrane region" description="Helical" evidence="1">
    <location>
        <begin position="12"/>
        <end position="29"/>
    </location>
</feature>
<organism evidence="2 3">
    <name type="scientific">Harenicola maris</name>
    <dbReference type="NCBI Taxonomy" id="2841044"/>
    <lineage>
        <taxon>Bacteria</taxon>
        <taxon>Pseudomonadati</taxon>
        <taxon>Pseudomonadota</taxon>
        <taxon>Alphaproteobacteria</taxon>
        <taxon>Rhodobacterales</taxon>
        <taxon>Paracoccaceae</taxon>
        <taxon>Harenicola</taxon>
    </lineage>
</organism>
<accession>A0AAP2CUU0</accession>
<keyword evidence="1" id="KW-0812">Transmembrane</keyword>
<evidence type="ECO:0000313" key="3">
    <source>
        <dbReference type="Proteomes" id="UP001315686"/>
    </source>
</evidence>
<sequence>MIDPVTLRIFGYRALFAAVVMVLAFGRMLPLDMTATNLPGPDLITALAMAWVLRRPAYVPAGLILIVFLICDMLFQQPPGLWTMLVLLATEFLRARQALSRELPFPLEWGLVALLTFAMISGHQMMLGLFAVDRPALKLALVQGVFTLVAYPVVVFMSRWAMGLRKATPGEADALGSRL</sequence>
<proteinExistence type="predicted"/>
<feature type="transmembrane region" description="Helical" evidence="1">
    <location>
        <begin position="109"/>
        <end position="130"/>
    </location>
</feature>
<dbReference type="Proteomes" id="UP001315686">
    <property type="component" value="Unassembled WGS sequence"/>
</dbReference>
<dbReference type="RefSeq" id="WP_327794343.1">
    <property type="nucleotide sequence ID" value="NZ_JADQAZ010000002.1"/>
</dbReference>
<evidence type="ECO:0000256" key="1">
    <source>
        <dbReference type="SAM" id="Phobius"/>
    </source>
</evidence>
<dbReference type="AlphaFoldDB" id="A0AAP2CUU0"/>
<gene>
    <name evidence="2" type="ORF">IV417_12085</name>
</gene>
<comment type="caution">
    <text evidence="2">The sequence shown here is derived from an EMBL/GenBank/DDBJ whole genome shotgun (WGS) entry which is preliminary data.</text>
</comment>
<reference evidence="2 3" key="1">
    <citation type="journal article" date="2021" name="Arch. Microbiol.">
        <title>Harenicola maris gen. nov., sp. nov. isolated from the Sea of Japan shallow sediments.</title>
        <authorList>
            <person name="Romanenko L.A."/>
            <person name="Kurilenko V.V."/>
            <person name="Chernysheva N.Y."/>
            <person name="Tekutyeva L.A."/>
            <person name="Velansky P.V."/>
            <person name="Svetashev V.I."/>
            <person name="Isaeva M.P."/>
        </authorList>
    </citation>
    <scope>NUCLEOTIDE SEQUENCE [LARGE SCALE GENOMIC DNA]</scope>
    <source>
        <strain evidence="2 3">KMM 3653</strain>
    </source>
</reference>
<feature type="transmembrane region" description="Helical" evidence="1">
    <location>
        <begin position="136"/>
        <end position="157"/>
    </location>
</feature>
<feature type="transmembrane region" description="Helical" evidence="1">
    <location>
        <begin position="57"/>
        <end position="75"/>
    </location>
</feature>